<name>A0A8J6DTC6_GALPY</name>
<reference evidence="3" key="1">
    <citation type="journal article" date="2021" name="Evol. Appl.">
        <title>The genome of the Pyrenean desman and the effects of bottlenecks and inbreeding on the genomic landscape of an endangered species.</title>
        <authorList>
            <person name="Escoda L."/>
            <person name="Castresana J."/>
        </authorList>
    </citation>
    <scope>NUCLEOTIDE SEQUENCE</scope>
    <source>
        <strain evidence="3">IBE-C5619</strain>
    </source>
</reference>
<dbReference type="PANTHER" id="PTHR31139">
    <property type="entry name" value="ECTOPIC P GRANULES PROTEIN 5 HOMOLOG"/>
    <property type="match status" value="1"/>
</dbReference>
<dbReference type="GO" id="GO:0005737">
    <property type="term" value="C:cytoplasm"/>
    <property type="evidence" value="ECO:0007669"/>
    <property type="project" value="TreeGrafter"/>
</dbReference>
<organism evidence="3 4">
    <name type="scientific">Galemys pyrenaicus</name>
    <name type="common">Iberian desman</name>
    <name type="synonym">Pyrenean desman</name>
    <dbReference type="NCBI Taxonomy" id="202257"/>
    <lineage>
        <taxon>Eukaryota</taxon>
        <taxon>Metazoa</taxon>
        <taxon>Chordata</taxon>
        <taxon>Craniata</taxon>
        <taxon>Vertebrata</taxon>
        <taxon>Euteleostomi</taxon>
        <taxon>Mammalia</taxon>
        <taxon>Eutheria</taxon>
        <taxon>Laurasiatheria</taxon>
        <taxon>Eulipotyphla</taxon>
        <taxon>Talpidae</taxon>
        <taxon>Galemys</taxon>
    </lineage>
</organism>
<dbReference type="EMBL" id="JAGFMF010011645">
    <property type="protein sequence ID" value="KAG8517628.1"/>
    <property type="molecule type" value="Genomic_DNA"/>
</dbReference>
<dbReference type="Pfam" id="PF14954">
    <property type="entry name" value="LIX1"/>
    <property type="match status" value="1"/>
</dbReference>
<evidence type="ECO:0000256" key="1">
    <source>
        <dbReference type="ARBA" id="ARBA00007468"/>
    </source>
</evidence>
<comment type="similarity">
    <text evidence="1">Belongs to the LIX1 family.</text>
</comment>
<dbReference type="SUPFAM" id="SSF54768">
    <property type="entry name" value="dsRNA-binding domain-like"/>
    <property type="match status" value="1"/>
</dbReference>
<dbReference type="Proteomes" id="UP000700334">
    <property type="component" value="Unassembled WGS sequence"/>
</dbReference>
<keyword evidence="4" id="KW-1185">Reference proteome</keyword>
<dbReference type="CDD" id="cd00048">
    <property type="entry name" value="DSRM_SF"/>
    <property type="match status" value="1"/>
</dbReference>
<feature type="compositionally biased region" description="Low complexity" evidence="2">
    <location>
        <begin position="20"/>
        <end position="38"/>
    </location>
</feature>
<sequence>METMRAQRLQPGVGTGGRGTLRALRPGVTGAAAATATPPAGPPPAPPPPAPPPPPLLLSGAPGLALPAGAAGSPAVLREAVEAVVRSFAKHTQGYGRGAVSSIRIIQHNLEVSSLLTLTTPLFVVNVVEALQEFWQMKQSRGADLKNGALVVYEMVPSNSPPYVCYVTLPGGSCFGSFQFCPTKAEARRSAAKIALMNSVFNEHPSRRITDEFIEKSVSEALASFNGNREEADNPNTGIGAFRFMLESNKGKSMLEFQELMTVFQLLHWNGSLKAMRERQCSRQEVLAHYSHRALDDDIRHQMALDWVSREQSVPGALSRELASTEQELDEARLAGKELRFHKEKKDVLMLAAGQLGGVHPSSC</sequence>
<dbReference type="InterPro" id="IPR051436">
    <property type="entry name" value="Autophagy-related_EPG5"/>
</dbReference>
<feature type="region of interest" description="Disordered" evidence="2">
    <location>
        <begin position="1"/>
        <end position="61"/>
    </location>
</feature>
<dbReference type="PANTHER" id="PTHR31139:SF3">
    <property type="entry name" value="LIX1-LIKE PROTEIN"/>
    <property type="match status" value="1"/>
</dbReference>
<dbReference type="InterPro" id="IPR029270">
    <property type="entry name" value="LIX1"/>
</dbReference>
<evidence type="ECO:0000313" key="3">
    <source>
        <dbReference type="EMBL" id="KAG8517628.1"/>
    </source>
</evidence>
<dbReference type="AlphaFoldDB" id="A0A8J6DTC6"/>
<proteinExistence type="inferred from homology"/>
<evidence type="ECO:0000313" key="4">
    <source>
        <dbReference type="Proteomes" id="UP000700334"/>
    </source>
</evidence>
<protein>
    <submittedName>
        <fullName evidence="3">LIX1-like protein</fullName>
    </submittedName>
</protein>
<accession>A0A8J6DTC6</accession>
<dbReference type="OrthoDB" id="6250996at2759"/>
<dbReference type="GO" id="GO:0097352">
    <property type="term" value="P:autophagosome maturation"/>
    <property type="evidence" value="ECO:0007669"/>
    <property type="project" value="TreeGrafter"/>
</dbReference>
<comment type="caution">
    <text evidence="3">The sequence shown here is derived from an EMBL/GenBank/DDBJ whole genome shotgun (WGS) entry which is preliminary data.</text>
</comment>
<evidence type="ECO:0000256" key="2">
    <source>
        <dbReference type="SAM" id="MobiDB-lite"/>
    </source>
</evidence>
<gene>
    <name evidence="3" type="ORF">J0S82_015699</name>
</gene>
<feature type="compositionally biased region" description="Pro residues" evidence="2">
    <location>
        <begin position="39"/>
        <end position="56"/>
    </location>
</feature>